<evidence type="ECO:0008006" key="6">
    <source>
        <dbReference type="Google" id="ProtNLM"/>
    </source>
</evidence>
<evidence type="ECO:0000256" key="2">
    <source>
        <dbReference type="ARBA" id="ARBA00022857"/>
    </source>
</evidence>
<keyword evidence="5" id="KW-1185">Reference proteome</keyword>
<keyword evidence="3" id="KW-0560">Oxidoreductase</keyword>
<comment type="similarity">
    <text evidence="1">Belongs to the short-chain dehydrogenases/reductases (SDR) family.</text>
</comment>
<dbReference type="Gene3D" id="3.40.50.720">
    <property type="entry name" value="NAD(P)-binding Rossmann-like Domain"/>
    <property type="match status" value="1"/>
</dbReference>
<evidence type="ECO:0000313" key="4">
    <source>
        <dbReference type="EMBL" id="KAL0569740.1"/>
    </source>
</evidence>
<dbReference type="PANTHER" id="PTHR24320:SF282">
    <property type="entry name" value="WW DOMAIN-CONTAINING OXIDOREDUCTASE"/>
    <property type="match status" value="1"/>
</dbReference>
<accession>A0ABR3F3D3</accession>
<gene>
    <name evidence="4" type="ORF">V5O48_012216</name>
</gene>
<evidence type="ECO:0000256" key="3">
    <source>
        <dbReference type="ARBA" id="ARBA00023002"/>
    </source>
</evidence>
<dbReference type="InterPro" id="IPR002347">
    <property type="entry name" value="SDR_fam"/>
</dbReference>
<evidence type="ECO:0000256" key="1">
    <source>
        <dbReference type="ARBA" id="ARBA00006484"/>
    </source>
</evidence>
<name>A0ABR3F3D3_9AGAR</name>
<proteinExistence type="inferred from homology"/>
<protein>
    <recommendedName>
        <fullName evidence="6">NAD(P)-binding protein</fullName>
    </recommendedName>
</protein>
<dbReference type="InterPro" id="IPR036291">
    <property type="entry name" value="NAD(P)-bd_dom_sf"/>
</dbReference>
<keyword evidence="2" id="KW-0521">NADP</keyword>
<reference evidence="4 5" key="1">
    <citation type="submission" date="2024-02" db="EMBL/GenBank/DDBJ databases">
        <title>A draft genome for the cacao thread blight pathogen Marasmius crinis-equi.</title>
        <authorList>
            <person name="Cohen S.P."/>
            <person name="Baruah I.K."/>
            <person name="Amoako-Attah I."/>
            <person name="Bukari Y."/>
            <person name="Meinhardt L.W."/>
            <person name="Bailey B.A."/>
        </authorList>
    </citation>
    <scope>NUCLEOTIDE SEQUENCE [LARGE SCALE GENOMIC DNA]</scope>
    <source>
        <strain evidence="4 5">GH-76</strain>
    </source>
</reference>
<dbReference type="PRINTS" id="PR00081">
    <property type="entry name" value="GDHRDH"/>
</dbReference>
<organism evidence="4 5">
    <name type="scientific">Marasmius crinis-equi</name>
    <dbReference type="NCBI Taxonomy" id="585013"/>
    <lineage>
        <taxon>Eukaryota</taxon>
        <taxon>Fungi</taxon>
        <taxon>Dikarya</taxon>
        <taxon>Basidiomycota</taxon>
        <taxon>Agaricomycotina</taxon>
        <taxon>Agaricomycetes</taxon>
        <taxon>Agaricomycetidae</taxon>
        <taxon>Agaricales</taxon>
        <taxon>Marasmiineae</taxon>
        <taxon>Marasmiaceae</taxon>
        <taxon>Marasmius</taxon>
    </lineage>
</organism>
<dbReference type="Proteomes" id="UP001465976">
    <property type="component" value="Unassembled WGS sequence"/>
</dbReference>
<evidence type="ECO:0000313" key="5">
    <source>
        <dbReference type="Proteomes" id="UP001465976"/>
    </source>
</evidence>
<dbReference type="Pfam" id="PF00106">
    <property type="entry name" value="adh_short"/>
    <property type="match status" value="1"/>
</dbReference>
<comment type="caution">
    <text evidence="4">The sequence shown here is derived from an EMBL/GenBank/DDBJ whole genome shotgun (WGS) entry which is preliminary data.</text>
</comment>
<dbReference type="PANTHER" id="PTHR24320">
    <property type="entry name" value="RETINOL DEHYDROGENASE"/>
    <property type="match status" value="1"/>
</dbReference>
<dbReference type="SUPFAM" id="SSF51735">
    <property type="entry name" value="NAD(P)-binding Rossmann-fold domains"/>
    <property type="match status" value="1"/>
</dbReference>
<sequence>MFFSDENTFDPQSDLLDLKGKVAIVTGGNRGNGYATVKHLARAGAKVYLGARTITKAKEAIEHLRWEGLSPGNGEVVWLELDLRSPASAKRAAEDVIRRERRLDILVNNAGTLSGIFRGSESALSSVVTTNYVAPFVFTRTLLPLLALTALNDFHADVRIVNVVSASHKVIPFPSLKFKTIEDLNAKTFPSEYLRFSHSKLLCILWTEHLQHIINTAHPSGPLPITCIAVDPGVVETPGTNKPNEKHHQRTSRIGSLYSNLSKHLSHWTGVSSLVIPEHERGFATAFAAASEVVWSERSKYKGVYLEPSPHARCPKITCAGMFARDGVKDREVEARLAEDLWTLTEKILADSGVGLP</sequence>
<dbReference type="EMBL" id="JBAHYK010001060">
    <property type="protein sequence ID" value="KAL0569740.1"/>
    <property type="molecule type" value="Genomic_DNA"/>
</dbReference>